<dbReference type="RefSeq" id="WP_110075518.1">
    <property type="nucleotide sequence ID" value="NZ_QGTT01000004.1"/>
</dbReference>
<organism evidence="5 6">
    <name type="scientific">Pseudidiomarina maritima</name>
    <dbReference type="NCBI Taxonomy" id="519453"/>
    <lineage>
        <taxon>Bacteria</taxon>
        <taxon>Pseudomonadati</taxon>
        <taxon>Pseudomonadota</taxon>
        <taxon>Gammaproteobacteria</taxon>
        <taxon>Alteromonadales</taxon>
        <taxon>Idiomarinaceae</taxon>
        <taxon>Pseudidiomarina</taxon>
    </lineage>
</organism>
<dbReference type="Gene3D" id="3.20.20.140">
    <property type="entry name" value="Metal-dependent hydrolases"/>
    <property type="match status" value="1"/>
</dbReference>
<dbReference type="Pfam" id="PF01026">
    <property type="entry name" value="TatD_DNase"/>
    <property type="match status" value="1"/>
</dbReference>
<evidence type="ECO:0000256" key="2">
    <source>
        <dbReference type="ARBA" id="ARBA00022723"/>
    </source>
</evidence>
<comment type="similarity">
    <text evidence="1">Belongs to the metallo-dependent hydrolases superfamily. TatD-type hydrolase family.</text>
</comment>
<dbReference type="PROSITE" id="PS01091">
    <property type="entry name" value="TATD_3"/>
    <property type="match status" value="1"/>
</dbReference>
<dbReference type="InterPro" id="IPR018228">
    <property type="entry name" value="DNase_TatD-rel_CS"/>
</dbReference>
<dbReference type="PANTHER" id="PTHR46124">
    <property type="entry name" value="D-AMINOACYL-TRNA DEACYLASE"/>
    <property type="match status" value="1"/>
</dbReference>
<dbReference type="CDD" id="cd01310">
    <property type="entry name" value="TatD_DNAse"/>
    <property type="match status" value="1"/>
</dbReference>
<dbReference type="InterPro" id="IPR001130">
    <property type="entry name" value="TatD-like"/>
</dbReference>
<gene>
    <name evidence="5" type="ORF">DET45_10476</name>
</gene>
<dbReference type="InterPro" id="IPR032466">
    <property type="entry name" value="Metal_Hydrolase"/>
</dbReference>
<keyword evidence="6" id="KW-1185">Reference proteome</keyword>
<keyword evidence="3" id="KW-0378">Hydrolase</keyword>
<protein>
    <submittedName>
        <fullName evidence="5">Sec-independent protein translocase TatD</fullName>
    </submittedName>
</protein>
<dbReference type="AlphaFoldDB" id="A0A317Q8M4"/>
<accession>A0A317Q8M4</accession>
<dbReference type="PIRSF" id="PIRSF005902">
    <property type="entry name" value="DNase_TatD"/>
    <property type="match status" value="1"/>
</dbReference>
<dbReference type="FunFam" id="3.20.20.140:FF:000005">
    <property type="entry name" value="TatD family hydrolase"/>
    <property type="match status" value="1"/>
</dbReference>
<dbReference type="GO" id="GO:0005829">
    <property type="term" value="C:cytosol"/>
    <property type="evidence" value="ECO:0007669"/>
    <property type="project" value="TreeGrafter"/>
</dbReference>
<dbReference type="GO" id="GO:0016788">
    <property type="term" value="F:hydrolase activity, acting on ester bonds"/>
    <property type="evidence" value="ECO:0007669"/>
    <property type="project" value="InterPro"/>
</dbReference>
<dbReference type="PANTHER" id="PTHR46124:SF3">
    <property type="entry name" value="HYDROLASE"/>
    <property type="match status" value="1"/>
</dbReference>
<comment type="caution">
    <text evidence="5">The sequence shown here is derived from an EMBL/GenBank/DDBJ whole genome shotgun (WGS) entry which is preliminary data.</text>
</comment>
<feature type="binding site" evidence="4">
    <location>
        <position position="97"/>
    </location>
    <ligand>
        <name>a divalent metal cation</name>
        <dbReference type="ChEBI" id="CHEBI:60240"/>
        <label>1</label>
    </ligand>
</feature>
<evidence type="ECO:0000256" key="1">
    <source>
        <dbReference type="ARBA" id="ARBA00009275"/>
    </source>
</evidence>
<dbReference type="SUPFAM" id="SSF51556">
    <property type="entry name" value="Metallo-dependent hydrolases"/>
    <property type="match status" value="1"/>
</dbReference>
<sequence length="262" mass="29151">MSALRWFDVGVNLTNPKLLVQAEQVIARGLAAGVERQLVIGTNVLESEQALALCERFPQQLVACVGIHPHDAAASQPTDLARLRELAQHPAVVAIGECGLDFNRNYSPAAIQQQVFTAQLELAAELKLPVYLHERDAQAQQLALLKPFLKSIPRMLAHCFTGGEKELANYLDLGCYIGITGWLCDERRGTELQQAVPWIPANRLLLETDAPFLLPRTIRPRPKYNEPSLLPAIGEYLAQLRQQEVTTIAAQCWQNSLEFIQQ</sequence>
<evidence type="ECO:0000313" key="5">
    <source>
        <dbReference type="EMBL" id="PWW14137.1"/>
    </source>
</evidence>
<feature type="binding site" evidence="4">
    <location>
        <position position="209"/>
    </location>
    <ligand>
        <name>a divalent metal cation</name>
        <dbReference type="ChEBI" id="CHEBI:60240"/>
        <label>1</label>
    </ligand>
</feature>
<dbReference type="EMBL" id="QGTT01000004">
    <property type="protein sequence ID" value="PWW14137.1"/>
    <property type="molecule type" value="Genomic_DNA"/>
</dbReference>
<keyword evidence="2 4" id="KW-0479">Metal-binding</keyword>
<proteinExistence type="inferred from homology"/>
<dbReference type="GO" id="GO:0046872">
    <property type="term" value="F:metal ion binding"/>
    <property type="evidence" value="ECO:0007669"/>
    <property type="project" value="UniProtKB-KW"/>
</dbReference>
<dbReference type="Proteomes" id="UP000246964">
    <property type="component" value="Unassembled WGS sequence"/>
</dbReference>
<evidence type="ECO:0000256" key="3">
    <source>
        <dbReference type="ARBA" id="ARBA00022801"/>
    </source>
</evidence>
<dbReference type="OrthoDB" id="9810005at2"/>
<name>A0A317Q8M4_9GAMM</name>
<feature type="binding site" evidence="4">
    <location>
        <position position="133"/>
    </location>
    <ligand>
        <name>a divalent metal cation</name>
        <dbReference type="ChEBI" id="CHEBI:60240"/>
        <label>2</label>
    </ligand>
</feature>
<evidence type="ECO:0000256" key="4">
    <source>
        <dbReference type="PIRSR" id="PIRSR005902-1"/>
    </source>
</evidence>
<evidence type="ECO:0000313" key="6">
    <source>
        <dbReference type="Proteomes" id="UP000246964"/>
    </source>
</evidence>
<feature type="binding site" evidence="4">
    <location>
        <position position="158"/>
    </location>
    <ligand>
        <name>a divalent metal cation</name>
        <dbReference type="ChEBI" id="CHEBI:60240"/>
        <label>2</label>
    </ligand>
</feature>
<reference evidence="5 6" key="1">
    <citation type="submission" date="2018-05" db="EMBL/GenBank/DDBJ databases">
        <title>Freshwater and sediment microbial communities from various areas in North America, analyzing microbe dynamics in response to fracking.</title>
        <authorList>
            <person name="Lamendella R."/>
        </authorList>
    </citation>
    <scope>NUCLEOTIDE SEQUENCE [LARGE SCALE GENOMIC DNA]</scope>
    <source>
        <strain evidence="5 6">125B1</strain>
    </source>
</reference>